<protein>
    <recommendedName>
        <fullName evidence="4">Reverse transcriptase domain-containing protein</fullName>
    </recommendedName>
</protein>
<gene>
    <name evidence="2" type="ORF">GRJ2_001571900</name>
</gene>
<evidence type="ECO:0000313" key="3">
    <source>
        <dbReference type="Proteomes" id="UP001623348"/>
    </source>
</evidence>
<name>A0ABC9X050_GRUJA</name>
<sequence length="112" mass="12368">MCKKSDRGGRRPAWLSQESHDPVSVTSVPSKIMEQILLETTLRQMENKEVIGDTQHGFTKAKSCLINLVAFYNGVTALVGKGRAAGVICMDLCKAFNTILDDILVSKLETWI</sequence>
<dbReference type="PANTHER" id="PTHR33332">
    <property type="entry name" value="REVERSE TRANSCRIPTASE DOMAIN-CONTAINING PROTEIN"/>
    <property type="match status" value="1"/>
</dbReference>
<dbReference type="EMBL" id="BAAFJT010000005">
    <property type="protein sequence ID" value="GAB0191066.1"/>
    <property type="molecule type" value="Genomic_DNA"/>
</dbReference>
<evidence type="ECO:0008006" key="4">
    <source>
        <dbReference type="Google" id="ProtNLM"/>
    </source>
</evidence>
<dbReference type="AlphaFoldDB" id="A0ABC9X050"/>
<evidence type="ECO:0000256" key="1">
    <source>
        <dbReference type="SAM" id="MobiDB-lite"/>
    </source>
</evidence>
<dbReference type="Proteomes" id="UP001623348">
    <property type="component" value="Unassembled WGS sequence"/>
</dbReference>
<keyword evidence="3" id="KW-1185">Reference proteome</keyword>
<feature type="region of interest" description="Disordered" evidence="1">
    <location>
        <begin position="1"/>
        <end position="21"/>
    </location>
</feature>
<reference evidence="2 3" key="1">
    <citation type="submission" date="2024-06" db="EMBL/GenBank/DDBJ databases">
        <title>The draft genome of Grus japonensis, version 3.</title>
        <authorList>
            <person name="Nabeshima K."/>
            <person name="Suzuki S."/>
            <person name="Onuma M."/>
        </authorList>
    </citation>
    <scope>NUCLEOTIDE SEQUENCE [LARGE SCALE GENOMIC DNA]</scope>
    <source>
        <strain evidence="2 3">451A</strain>
    </source>
</reference>
<organism evidence="2 3">
    <name type="scientific">Grus japonensis</name>
    <name type="common">Japanese crane</name>
    <name type="synonym">Red-crowned crane</name>
    <dbReference type="NCBI Taxonomy" id="30415"/>
    <lineage>
        <taxon>Eukaryota</taxon>
        <taxon>Metazoa</taxon>
        <taxon>Chordata</taxon>
        <taxon>Craniata</taxon>
        <taxon>Vertebrata</taxon>
        <taxon>Euteleostomi</taxon>
        <taxon>Archelosauria</taxon>
        <taxon>Archosauria</taxon>
        <taxon>Dinosauria</taxon>
        <taxon>Saurischia</taxon>
        <taxon>Theropoda</taxon>
        <taxon>Coelurosauria</taxon>
        <taxon>Aves</taxon>
        <taxon>Neognathae</taxon>
        <taxon>Neoaves</taxon>
        <taxon>Gruiformes</taxon>
        <taxon>Gruidae</taxon>
        <taxon>Grus</taxon>
    </lineage>
</organism>
<accession>A0ABC9X050</accession>
<evidence type="ECO:0000313" key="2">
    <source>
        <dbReference type="EMBL" id="GAB0191066.1"/>
    </source>
</evidence>
<proteinExistence type="predicted"/>
<comment type="caution">
    <text evidence="2">The sequence shown here is derived from an EMBL/GenBank/DDBJ whole genome shotgun (WGS) entry which is preliminary data.</text>
</comment>